<evidence type="ECO:0000313" key="1">
    <source>
        <dbReference type="EMBL" id="RIV19735.1"/>
    </source>
</evidence>
<keyword evidence="2" id="KW-1185">Reference proteome</keyword>
<accession>A0A418M256</accession>
<comment type="caution">
    <text evidence="1">The sequence shown here is derived from an EMBL/GenBank/DDBJ whole genome shotgun (WGS) entry which is preliminary data.</text>
</comment>
<dbReference type="EMBL" id="QXED01000007">
    <property type="protein sequence ID" value="RIV19735.1"/>
    <property type="molecule type" value="Genomic_DNA"/>
</dbReference>
<dbReference type="AlphaFoldDB" id="A0A418M256"/>
<evidence type="ECO:0000313" key="2">
    <source>
        <dbReference type="Proteomes" id="UP000283523"/>
    </source>
</evidence>
<dbReference type="OrthoDB" id="9893898at2"/>
<sequence>MKNKRTYPTDTQAGIRRINEIQNLPVKELTDDEVVKLFFKRFDAKALVMLYEDDKGQRYLFGRLYHRKNIINRYRALVRYIESLSTLLLFSRDVRQISDNE</sequence>
<dbReference type="Proteomes" id="UP000283523">
    <property type="component" value="Unassembled WGS sequence"/>
</dbReference>
<dbReference type="RefSeq" id="WP_119670021.1">
    <property type="nucleotide sequence ID" value="NZ_QXED01000007.1"/>
</dbReference>
<gene>
    <name evidence="1" type="ORF">DYU11_22665</name>
</gene>
<reference evidence="1 2" key="1">
    <citation type="submission" date="2018-08" db="EMBL/GenBank/DDBJ databases">
        <title>Fibrisoma montanum sp. nov., isolated from Danxia mountain soil.</title>
        <authorList>
            <person name="Huang Y."/>
        </authorList>
    </citation>
    <scope>NUCLEOTIDE SEQUENCE [LARGE SCALE GENOMIC DNA]</scope>
    <source>
        <strain evidence="1 2">HYT19</strain>
    </source>
</reference>
<protein>
    <submittedName>
        <fullName evidence="1">Uncharacterized protein</fullName>
    </submittedName>
</protein>
<name>A0A418M256_9BACT</name>
<proteinExistence type="predicted"/>
<organism evidence="1 2">
    <name type="scientific">Fibrisoma montanum</name>
    <dbReference type="NCBI Taxonomy" id="2305895"/>
    <lineage>
        <taxon>Bacteria</taxon>
        <taxon>Pseudomonadati</taxon>
        <taxon>Bacteroidota</taxon>
        <taxon>Cytophagia</taxon>
        <taxon>Cytophagales</taxon>
        <taxon>Spirosomataceae</taxon>
        <taxon>Fibrisoma</taxon>
    </lineage>
</organism>